<gene>
    <name evidence="2" type="ORF">ACPOL_3473</name>
</gene>
<dbReference type="OrthoDB" id="582242at2"/>
<evidence type="ECO:0000259" key="1">
    <source>
        <dbReference type="PROSITE" id="PS51819"/>
    </source>
</evidence>
<dbReference type="Gene3D" id="3.30.720.120">
    <property type="match status" value="1"/>
</dbReference>
<dbReference type="PROSITE" id="PS51819">
    <property type="entry name" value="VOC"/>
    <property type="match status" value="1"/>
</dbReference>
<dbReference type="InterPro" id="IPR029068">
    <property type="entry name" value="Glyas_Bleomycin-R_OHBP_Dase"/>
</dbReference>
<dbReference type="Proteomes" id="UP000253606">
    <property type="component" value="Chromosome"/>
</dbReference>
<dbReference type="AlphaFoldDB" id="A0A2Z5G0U6"/>
<sequence length="135" mass="15300">MRYNRSVPPCPVIPVLIYPDPGLAADWLVKAFGFTVRLRIANHRVQMRAGEGCFTIAEGDIVPNRSSVVQVRVVNVLTHCERARKAGAKILTEPKDHMYGERQYNAEDFYGHRWDFTETLEDVDPESWGGISVNL</sequence>
<evidence type="ECO:0000313" key="2">
    <source>
        <dbReference type="EMBL" id="AXC12758.1"/>
    </source>
</evidence>
<dbReference type="InterPro" id="IPR004360">
    <property type="entry name" value="Glyas_Fos-R_dOase_dom"/>
</dbReference>
<dbReference type="RefSeq" id="WP_114207888.1">
    <property type="nucleotide sequence ID" value="NZ_CP030840.1"/>
</dbReference>
<dbReference type="KEGG" id="abas:ACPOL_3473"/>
<reference evidence="2 3" key="1">
    <citation type="journal article" date="2018" name="Front. Microbiol.">
        <title>Hydrolytic Capabilities as a Key to Environmental Success: Chitinolytic and Cellulolytic Acidobacteria From Acidic Sub-arctic Soils and Boreal Peatlands.</title>
        <authorList>
            <person name="Belova S.E."/>
            <person name="Ravin N.V."/>
            <person name="Pankratov T.A."/>
            <person name="Rakitin A.L."/>
            <person name="Ivanova A.A."/>
            <person name="Beletsky A.V."/>
            <person name="Mardanov A.V."/>
            <person name="Sinninghe Damste J.S."/>
            <person name="Dedysh S.N."/>
        </authorList>
    </citation>
    <scope>NUCLEOTIDE SEQUENCE [LARGE SCALE GENOMIC DNA]</scope>
    <source>
        <strain evidence="2 3">SBC82</strain>
    </source>
</reference>
<keyword evidence="3" id="KW-1185">Reference proteome</keyword>
<name>A0A2Z5G0U6_9BACT</name>
<dbReference type="InterPro" id="IPR037523">
    <property type="entry name" value="VOC_core"/>
</dbReference>
<evidence type="ECO:0000313" key="3">
    <source>
        <dbReference type="Proteomes" id="UP000253606"/>
    </source>
</evidence>
<accession>A0A2Z5G0U6</accession>
<dbReference type="SUPFAM" id="SSF54593">
    <property type="entry name" value="Glyoxalase/Bleomycin resistance protein/Dihydroxybiphenyl dioxygenase"/>
    <property type="match status" value="1"/>
</dbReference>
<organism evidence="2 3">
    <name type="scientific">Acidisarcina polymorpha</name>
    <dbReference type="NCBI Taxonomy" id="2211140"/>
    <lineage>
        <taxon>Bacteria</taxon>
        <taxon>Pseudomonadati</taxon>
        <taxon>Acidobacteriota</taxon>
        <taxon>Terriglobia</taxon>
        <taxon>Terriglobales</taxon>
        <taxon>Acidobacteriaceae</taxon>
        <taxon>Acidisarcina</taxon>
    </lineage>
</organism>
<dbReference type="EMBL" id="CP030840">
    <property type="protein sequence ID" value="AXC12758.1"/>
    <property type="molecule type" value="Genomic_DNA"/>
</dbReference>
<dbReference type="Pfam" id="PF00903">
    <property type="entry name" value="Glyoxalase"/>
    <property type="match status" value="1"/>
</dbReference>
<proteinExistence type="predicted"/>
<feature type="domain" description="VOC" evidence="1">
    <location>
        <begin position="8"/>
        <end position="119"/>
    </location>
</feature>
<dbReference type="Gene3D" id="3.30.720.110">
    <property type="match status" value="1"/>
</dbReference>
<protein>
    <submittedName>
        <fullName evidence="2">Glyoxalase family protein</fullName>
    </submittedName>
</protein>